<dbReference type="AlphaFoldDB" id="A0A8R7P7Z3"/>
<feature type="compositionally biased region" description="Basic and acidic residues" evidence="1">
    <location>
        <begin position="7"/>
        <end position="21"/>
    </location>
</feature>
<feature type="region of interest" description="Disordered" evidence="1">
    <location>
        <begin position="1"/>
        <end position="47"/>
    </location>
</feature>
<feature type="compositionally biased region" description="Basic residues" evidence="1">
    <location>
        <begin position="119"/>
        <end position="137"/>
    </location>
</feature>
<dbReference type="Proteomes" id="UP000015106">
    <property type="component" value="Chromosome 1"/>
</dbReference>
<evidence type="ECO:0000256" key="1">
    <source>
        <dbReference type="SAM" id="MobiDB-lite"/>
    </source>
</evidence>
<reference evidence="3" key="1">
    <citation type="journal article" date="2013" name="Nature">
        <title>Draft genome of the wheat A-genome progenitor Triticum urartu.</title>
        <authorList>
            <person name="Ling H.Q."/>
            <person name="Zhao S."/>
            <person name="Liu D."/>
            <person name="Wang J."/>
            <person name="Sun H."/>
            <person name="Zhang C."/>
            <person name="Fan H."/>
            <person name="Li D."/>
            <person name="Dong L."/>
            <person name="Tao Y."/>
            <person name="Gao C."/>
            <person name="Wu H."/>
            <person name="Li Y."/>
            <person name="Cui Y."/>
            <person name="Guo X."/>
            <person name="Zheng S."/>
            <person name="Wang B."/>
            <person name="Yu K."/>
            <person name="Liang Q."/>
            <person name="Yang W."/>
            <person name="Lou X."/>
            <person name="Chen J."/>
            <person name="Feng M."/>
            <person name="Jian J."/>
            <person name="Zhang X."/>
            <person name="Luo G."/>
            <person name="Jiang Y."/>
            <person name="Liu J."/>
            <person name="Wang Z."/>
            <person name="Sha Y."/>
            <person name="Zhang B."/>
            <person name="Wu H."/>
            <person name="Tang D."/>
            <person name="Shen Q."/>
            <person name="Xue P."/>
            <person name="Zou S."/>
            <person name="Wang X."/>
            <person name="Liu X."/>
            <person name="Wang F."/>
            <person name="Yang Y."/>
            <person name="An X."/>
            <person name="Dong Z."/>
            <person name="Zhang K."/>
            <person name="Zhang X."/>
            <person name="Luo M.C."/>
            <person name="Dvorak J."/>
            <person name="Tong Y."/>
            <person name="Wang J."/>
            <person name="Yang H."/>
            <person name="Li Z."/>
            <person name="Wang D."/>
            <person name="Zhang A."/>
            <person name="Wang J."/>
        </authorList>
    </citation>
    <scope>NUCLEOTIDE SEQUENCE</scope>
    <source>
        <strain evidence="3">cv. G1812</strain>
    </source>
</reference>
<accession>A0A8R7P7Z3</accession>
<evidence type="ECO:0000313" key="2">
    <source>
        <dbReference type="EnsemblPlants" id="TuG1812G0100004368.01.T01.cds317338"/>
    </source>
</evidence>
<sequence length="167" mass="19058">HAQRRHVVGERGLVRRGERAQPHPRAPPPRVPDLRSELAPRPPPHPPVALGQRYLAGHGTLLLPFSSRRGHREWRLLSDGRCGSVRHAEQLVPLVGAHGDPPPEARQPLQDLRAGLIHQRRGRRRRRRGHRRAPCRRLGHDGRPHVLQDVACVARLLRRPRRSDRHG</sequence>
<dbReference type="EnsemblPlants" id="TuG1812G0100004368.01.T01">
    <property type="protein sequence ID" value="TuG1812G0100004368.01.T01.cds317338"/>
    <property type="gene ID" value="TuG1812G0100004368.01"/>
</dbReference>
<reference evidence="2" key="3">
    <citation type="submission" date="2022-06" db="UniProtKB">
        <authorList>
            <consortium name="EnsemblPlants"/>
        </authorList>
    </citation>
    <scope>IDENTIFICATION</scope>
</reference>
<reference evidence="2" key="2">
    <citation type="submission" date="2018-03" db="EMBL/GenBank/DDBJ databases">
        <title>The Triticum urartu genome reveals the dynamic nature of wheat genome evolution.</title>
        <authorList>
            <person name="Ling H."/>
            <person name="Ma B."/>
            <person name="Shi X."/>
            <person name="Liu H."/>
            <person name="Dong L."/>
            <person name="Sun H."/>
            <person name="Cao Y."/>
            <person name="Gao Q."/>
            <person name="Zheng S."/>
            <person name="Li Y."/>
            <person name="Yu Y."/>
            <person name="Du H."/>
            <person name="Qi M."/>
            <person name="Li Y."/>
            <person name="Yu H."/>
            <person name="Cui Y."/>
            <person name="Wang N."/>
            <person name="Chen C."/>
            <person name="Wu H."/>
            <person name="Zhao Y."/>
            <person name="Zhang J."/>
            <person name="Li Y."/>
            <person name="Zhou W."/>
            <person name="Zhang B."/>
            <person name="Hu W."/>
            <person name="Eijk M."/>
            <person name="Tang J."/>
            <person name="Witsenboer H."/>
            <person name="Zhao S."/>
            <person name="Li Z."/>
            <person name="Zhang A."/>
            <person name="Wang D."/>
            <person name="Liang C."/>
        </authorList>
    </citation>
    <scope>NUCLEOTIDE SEQUENCE [LARGE SCALE GENOMIC DNA]</scope>
    <source>
        <strain evidence="2">cv. G1812</strain>
    </source>
</reference>
<protein>
    <submittedName>
        <fullName evidence="2">Uncharacterized protein</fullName>
    </submittedName>
</protein>
<name>A0A8R7P7Z3_TRIUA</name>
<proteinExistence type="predicted"/>
<feature type="region of interest" description="Disordered" evidence="1">
    <location>
        <begin position="119"/>
        <end position="141"/>
    </location>
</feature>
<evidence type="ECO:0000313" key="3">
    <source>
        <dbReference type="Proteomes" id="UP000015106"/>
    </source>
</evidence>
<organism evidence="2 3">
    <name type="scientific">Triticum urartu</name>
    <name type="common">Red wild einkorn</name>
    <name type="synonym">Crithodium urartu</name>
    <dbReference type="NCBI Taxonomy" id="4572"/>
    <lineage>
        <taxon>Eukaryota</taxon>
        <taxon>Viridiplantae</taxon>
        <taxon>Streptophyta</taxon>
        <taxon>Embryophyta</taxon>
        <taxon>Tracheophyta</taxon>
        <taxon>Spermatophyta</taxon>
        <taxon>Magnoliopsida</taxon>
        <taxon>Liliopsida</taxon>
        <taxon>Poales</taxon>
        <taxon>Poaceae</taxon>
        <taxon>BOP clade</taxon>
        <taxon>Pooideae</taxon>
        <taxon>Triticodae</taxon>
        <taxon>Triticeae</taxon>
        <taxon>Triticinae</taxon>
        <taxon>Triticum</taxon>
    </lineage>
</organism>
<keyword evidence="3" id="KW-1185">Reference proteome</keyword>
<dbReference type="Gramene" id="TuG1812G0100004368.01.T01">
    <property type="protein sequence ID" value="TuG1812G0100004368.01.T01.cds317338"/>
    <property type="gene ID" value="TuG1812G0100004368.01"/>
</dbReference>